<keyword evidence="5" id="KW-1185">Reference proteome</keyword>
<dbReference type="Gene3D" id="3.40.50.2300">
    <property type="match status" value="1"/>
</dbReference>
<organism evidence="4 5">
    <name type="scientific">Sphingomonas aerolata</name>
    <dbReference type="NCBI Taxonomy" id="185951"/>
    <lineage>
        <taxon>Bacteria</taxon>
        <taxon>Pseudomonadati</taxon>
        <taxon>Pseudomonadota</taxon>
        <taxon>Alphaproteobacteria</taxon>
        <taxon>Sphingomonadales</taxon>
        <taxon>Sphingomonadaceae</taxon>
        <taxon>Sphingomonas</taxon>
    </lineage>
</organism>
<feature type="domain" description="Response regulatory" evidence="3">
    <location>
        <begin position="18"/>
        <end position="128"/>
    </location>
</feature>
<dbReference type="PANTHER" id="PTHR44591">
    <property type="entry name" value="STRESS RESPONSE REGULATOR PROTEIN 1"/>
    <property type="match status" value="1"/>
</dbReference>
<dbReference type="SUPFAM" id="SSF52172">
    <property type="entry name" value="CheY-like"/>
    <property type="match status" value="1"/>
</dbReference>
<dbReference type="AlphaFoldDB" id="A0A2T4YTF7"/>
<dbReference type="InterPro" id="IPR001789">
    <property type="entry name" value="Sig_transdc_resp-reg_receiver"/>
</dbReference>
<evidence type="ECO:0000256" key="1">
    <source>
        <dbReference type="ARBA" id="ARBA00022553"/>
    </source>
</evidence>
<evidence type="ECO:0000313" key="4">
    <source>
        <dbReference type="EMBL" id="PTM47090.1"/>
    </source>
</evidence>
<proteinExistence type="predicted"/>
<comment type="caution">
    <text evidence="4">The sequence shown here is derived from an EMBL/GenBank/DDBJ whole genome shotgun (WGS) entry which is preliminary data.</text>
</comment>
<keyword evidence="1 2" id="KW-0597">Phosphoprotein</keyword>
<dbReference type="Pfam" id="PF00072">
    <property type="entry name" value="Response_reg"/>
    <property type="match status" value="1"/>
</dbReference>
<dbReference type="InterPro" id="IPR050595">
    <property type="entry name" value="Bact_response_regulator"/>
</dbReference>
<sequence>MGFPLFAPPLIRRPVAGIVLIVEDHLLVQITATARIEDAGLSTLVAGDADEAMAILTSRDDVAAVFTDIDMPGSMDGLALATIIRRRWPQIQVVVTSGQRPSKAAGLPDGVAFFQKPYDYSNLVNHFR</sequence>
<protein>
    <submittedName>
        <fullName evidence="4">Response regulator receiver domain-containing protein</fullName>
    </submittedName>
</protein>
<accession>A0A2T4YTF7</accession>
<gene>
    <name evidence="4" type="ORF">C8J24_0473</name>
</gene>
<evidence type="ECO:0000313" key="5">
    <source>
        <dbReference type="Proteomes" id="UP000240996"/>
    </source>
</evidence>
<name>A0A2T4YTF7_9SPHN</name>
<dbReference type="Proteomes" id="UP000240996">
    <property type="component" value="Unassembled WGS sequence"/>
</dbReference>
<dbReference type="PANTHER" id="PTHR44591:SF3">
    <property type="entry name" value="RESPONSE REGULATORY DOMAIN-CONTAINING PROTEIN"/>
    <property type="match status" value="1"/>
</dbReference>
<dbReference type="SMART" id="SM00448">
    <property type="entry name" value="REC"/>
    <property type="match status" value="1"/>
</dbReference>
<dbReference type="PROSITE" id="PS50110">
    <property type="entry name" value="RESPONSE_REGULATORY"/>
    <property type="match status" value="1"/>
</dbReference>
<dbReference type="GO" id="GO:0000160">
    <property type="term" value="P:phosphorelay signal transduction system"/>
    <property type="evidence" value="ECO:0007669"/>
    <property type="project" value="InterPro"/>
</dbReference>
<dbReference type="EMBL" id="PZZN01000001">
    <property type="protein sequence ID" value="PTM47090.1"/>
    <property type="molecule type" value="Genomic_DNA"/>
</dbReference>
<feature type="modified residue" description="4-aspartylphosphate" evidence="2">
    <location>
        <position position="68"/>
    </location>
</feature>
<evidence type="ECO:0000259" key="3">
    <source>
        <dbReference type="PROSITE" id="PS50110"/>
    </source>
</evidence>
<evidence type="ECO:0000256" key="2">
    <source>
        <dbReference type="PROSITE-ProRule" id="PRU00169"/>
    </source>
</evidence>
<reference evidence="4 5" key="1">
    <citation type="submission" date="2018-04" db="EMBL/GenBank/DDBJ databases">
        <title>Genomic Encyclopedia of Type Strains, Phase III (KMG-III): the genomes of soil and plant-associated and newly described type strains.</title>
        <authorList>
            <person name="Whitman W."/>
        </authorList>
    </citation>
    <scope>NUCLEOTIDE SEQUENCE [LARGE SCALE GENOMIC DNA]</scope>
    <source>
        <strain evidence="4 5">NW12</strain>
    </source>
</reference>
<dbReference type="InterPro" id="IPR011006">
    <property type="entry name" value="CheY-like_superfamily"/>
</dbReference>